<organism evidence="9 10">
    <name type="scientific">Chlorobaculum thiosulfatiphilum</name>
    <name type="common">Chlorobium limicola f.sp. thiosulfatophilum</name>
    <dbReference type="NCBI Taxonomy" id="115852"/>
    <lineage>
        <taxon>Bacteria</taxon>
        <taxon>Pseudomonadati</taxon>
        <taxon>Chlorobiota</taxon>
        <taxon>Chlorobiia</taxon>
        <taxon>Chlorobiales</taxon>
        <taxon>Chlorobiaceae</taxon>
        <taxon>Chlorobaculum</taxon>
    </lineage>
</organism>
<dbReference type="EMBL" id="VDCH01000002">
    <property type="protein sequence ID" value="TNJ40104.1"/>
    <property type="molecule type" value="Genomic_DNA"/>
</dbReference>
<keyword evidence="6" id="KW-0472">Membrane</keyword>
<name>A0A5C4S9C3_CHLTI</name>
<dbReference type="GO" id="GO:0015483">
    <property type="term" value="F:long-chain fatty acid transporting porin activity"/>
    <property type="evidence" value="ECO:0007669"/>
    <property type="project" value="TreeGrafter"/>
</dbReference>
<dbReference type="InterPro" id="IPR005017">
    <property type="entry name" value="OMPP1/FadL/TodX"/>
</dbReference>
<dbReference type="Pfam" id="PF03349">
    <property type="entry name" value="Toluene_X"/>
    <property type="match status" value="1"/>
</dbReference>
<protein>
    <submittedName>
        <fullName evidence="9">Aromatic hydrocarbon degradation protein</fullName>
    </submittedName>
</protein>
<gene>
    <name evidence="9" type="ORF">FGF66_02110</name>
</gene>
<evidence type="ECO:0000313" key="9">
    <source>
        <dbReference type="EMBL" id="TNJ40104.1"/>
    </source>
</evidence>
<dbReference type="PANTHER" id="PTHR35093:SF8">
    <property type="entry name" value="OUTER MEMBRANE PROTEIN NMB0088-RELATED"/>
    <property type="match status" value="1"/>
</dbReference>
<dbReference type="AlphaFoldDB" id="A0A5C4S9C3"/>
<evidence type="ECO:0000256" key="1">
    <source>
        <dbReference type="ARBA" id="ARBA00004571"/>
    </source>
</evidence>
<dbReference type="GO" id="GO:0009279">
    <property type="term" value="C:cell outer membrane"/>
    <property type="evidence" value="ECO:0007669"/>
    <property type="project" value="UniProtKB-SubCell"/>
</dbReference>
<evidence type="ECO:0000256" key="3">
    <source>
        <dbReference type="ARBA" id="ARBA00022452"/>
    </source>
</evidence>
<keyword evidence="3" id="KW-1134">Transmembrane beta strand</keyword>
<dbReference type="RefSeq" id="WP_139456049.1">
    <property type="nucleotide sequence ID" value="NZ_VDCH01000002.1"/>
</dbReference>
<comment type="subcellular location">
    <subcellularLocation>
        <location evidence="1">Cell outer membrane</location>
        <topology evidence="1">Multi-pass membrane protein</topology>
    </subcellularLocation>
</comment>
<feature type="chain" id="PRO_5023090495" evidence="8">
    <location>
        <begin position="24"/>
        <end position="472"/>
    </location>
</feature>
<dbReference type="Proteomes" id="UP000308271">
    <property type="component" value="Unassembled WGS sequence"/>
</dbReference>
<reference evidence="9 10" key="1">
    <citation type="submission" date="2019-05" db="EMBL/GenBank/DDBJ databases">
        <title>Draft Whole-Genome sequence of the green sulfur bacterium Chlorobaculum thiosulfatiphilum DSM 249.</title>
        <authorList>
            <person name="Meyer T.E."/>
            <person name="Kyndt J.A."/>
        </authorList>
    </citation>
    <scope>NUCLEOTIDE SEQUENCE [LARGE SCALE GENOMIC DNA]</scope>
    <source>
        <strain evidence="9 10">DSM 249</strain>
    </source>
</reference>
<comment type="caution">
    <text evidence="9">The sequence shown here is derived from an EMBL/GenBank/DDBJ whole genome shotgun (WGS) entry which is preliminary data.</text>
</comment>
<keyword evidence="10" id="KW-1185">Reference proteome</keyword>
<dbReference type="SUPFAM" id="SSF56935">
    <property type="entry name" value="Porins"/>
    <property type="match status" value="1"/>
</dbReference>
<proteinExistence type="inferred from homology"/>
<dbReference type="PANTHER" id="PTHR35093">
    <property type="entry name" value="OUTER MEMBRANE PROTEIN NMB0088-RELATED"/>
    <property type="match status" value="1"/>
</dbReference>
<evidence type="ECO:0000256" key="8">
    <source>
        <dbReference type="SAM" id="SignalP"/>
    </source>
</evidence>
<feature type="signal peptide" evidence="8">
    <location>
        <begin position="1"/>
        <end position="23"/>
    </location>
</feature>
<keyword evidence="7" id="KW-0998">Cell outer membrane</keyword>
<evidence type="ECO:0000256" key="2">
    <source>
        <dbReference type="ARBA" id="ARBA00008163"/>
    </source>
</evidence>
<evidence type="ECO:0000256" key="7">
    <source>
        <dbReference type="ARBA" id="ARBA00023237"/>
    </source>
</evidence>
<dbReference type="OrthoDB" id="9922at2"/>
<evidence type="ECO:0000256" key="6">
    <source>
        <dbReference type="ARBA" id="ARBA00023136"/>
    </source>
</evidence>
<dbReference type="Gene3D" id="2.40.160.60">
    <property type="entry name" value="Outer membrane protein transport protein (OMPP1/FadL/TodX)"/>
    <property type="match status" value="1"/>
</dbReference>
<accession>A0A5C4S9C3</accession>
<evidence type="ECO:0000313" key="10">
    <source>
        <dbReference type="Proteomes" id="UP000308271"/>
    </source>
</evidence>
<comment type="similarity">
    <text evidence="2">Belongs to the OmpP1/FadL family.</text>
</comment>
<sequence>MIRKTACSAVALLVLIGATPAFATNGMNLEGYGAKSMAMGGTGSAYDTGNSAVMNNPATLGFMKEGTSEIGFGIRGLHPDISLDNNGITDKSDATAFFMPSMSYMRRDGRITWGVAMLAQGGMGTDYGNDSPMFAKGHSMMDPNPDHFVDMSGEDIRSEVGVGRIMFPVAYNLTDKTKLGASFDVVIASMDLQMDMDGQHFAGLMAGNGGSVSGLMRTSLETMMGGMITDVNYARFDFSNGSPFVGKAVGYGTGLKFGLTHQFSKAVTIGASYHTQTKLSDLETSKATLSFDGSGTAFGAGPVSVNGKIKVRNFEWPATFAAGISVKPSDKFMIAGDVKYIDWSSVMDKFEMTFIADSSSAFAGQNLDVTMTQKWKDQTIWSIGAQYMATDKLALRAGASFSTNPVPDKYLNPLFPAITTNHYTCGFGYRVSDATSVGAAFSWAPKVEASNGDNTVISHSQTNWALNLTHLL</sequence>
<evidence type="ECO:0000256" key="4">
    <source>
        <dbReference type="ARBA" id="ARBA00022692"/>
    </source>
</evidence>
<evidence type="ECO:0000256" key="5">
    <source>
        <dbReference type="ARBA" id="ARBA00022729"/>
    </source>
</evidence>
<keyword evidence="4" id="KW-0812">Transmembrane</keyword>
<keyword evidence="5 8" id="KW-0732">Signal</keyword>